<dbReference type="HOGENOM" id="CLU_156773_0_0_1"/>
<gene>
    <name evidence="4" type="primary">nlp-11</name>
    <name evidence="2" type="synonym">Cbr-nlp-11</name>
    <name evidence="4" type="ORF">CBG01038</name>
    <name evidence="2" type="ORF">CBG_01038</name>
</gene>
<feature type="chain" id="PRO_5002732070" evidence="1">
    <location>
        <begin position="19"/>
        <end position="163"/>
    </location>
</feature>
<feature type="signal peptide" evidence="1">
    <location>
        <begin position="1"/>
        <end position="18"/>
    </location>
</feature>
<dbReference type="InParanoid" id="A8WP17"/>
<accession>A8WP17</accession>
<reference evidence="2 3" key="2">
    <citation type="journal article" date="2011" name="PLoS Genet.">
        <title>Caenorhabditis briggsae recombinant inbred line genotypes reveal inter-strain incompatibility and the evolution of recombination.</title>
        <authorList>
            <person name="Ross J.A."/>
            <person name="Koboldt D.C."/>
            <person name="Staisch J.E."/>
            <person name="Chamberlin H.M."/>
            <person name="Gupta B.P."/>
            <person name="Miller R.D."/>
            <person name="Baird S.E."/>
            <person name="Haag E.S."/>
        </authorList>
    </citation>
    <scope>NUCLEOTIDE SEQUENCE [LARGE SCALE GENOMIC DNA]</scope>
    <source>
        <strain evidence="2 3">AF16</strain>
    </source>
</reference>
<dbReference type="STRING" id="6238.A8WP17"/>
<proteinExistence type="predicted"/>
<dbReference type="eggNOG" id="ENOG502TI60">
    <property type="taxonomic scope" value="Eukaryota"/>
</dbReference>
<dbReference type="AlphaFoldDB" id="A8WP17"/>
<evidence type="ECO:0000313" key="3">
    <source>
        <dbReference type="Proteomes" id="UP000008549"/>
    </source>
</evidence>
<sequence length="163" mass="17810">MKMNTLVLLAICVACACAAPNPAPQGAAPEANRGDWAAIYEFEVSHSIIKNIKTLPLTEKLLSNICRALADAPASLFKRAPLLQSKRHISPSYDVEIDAGNMRNLLDVGKRSAPMAADYGNQFQMYNRLIDAGKKKRSSMISPSYQFEDALGLSDALERAGRR</sequence>
<dbReference type="PROSITE" id="PS51257">
    <property type="entry name" value="PROKAR_LIPOPROTEIN"/>
    <property type="match status" value="1"/>
</dbReference>
<evidence type="ECO:0000256" key="1">
    <source>
        <dbReference type="SAM" id="SignalP"/>
    </source>
</evidence>
<reference evidence="2 3" key="1">
    <citation type="journal article" date="2003" name="PLoS Biol.">
        <title>The genome sequence of Caenorhabditis briggsae: a platform for comparative genomics.</title>
        <authorList>
            <person name="Stein L.D."/>
            <person name="Bao Z."/>
            <person name="Blasiar D."/>
            <person name="Blumenthal T."/>
            <person name="Brent M.R."/>
            <person name="Chen N."/>
            <person name="Chinwalla A."/>
            <person name="Clarke L."/>
            <person name="Clee C."/>
            <person name="Coghlan A."/>
            <person name="Coulson A."/>
            <person name="D'Eustachio P."/>
            <person name="Fitch D.H."/>
            <person name="Fulton L.A."/>
            <person name="Fulton R.E."/>
            <person name="Griffiths-Jones S."/>
            <person name="Harris T.W."/>
            <person name="Hillier L.W."/>
            <person name="Kamath R."/>
            <person name="Kuwabara P.E."/>
            <person name="Mardis E.R."/>
            <person name="Marra M.A."/>
            <person name="Miner T.L."/>
            <person name="Minx P."/>
            <person name="Mullikin J.C."/>
            <person name="Plumb R.W."/>
            <person name="Rogers J."/>
            <person name="Schein J.E."/>
            <person name="Sohrmann M."/>
            <person name="Spieth J."/>
            <person name="Stajich J.E."/>
            <person name="Wei C."/>
            <person name="Willey D."/>
            <person name="Wilson R.K."/>
            <person name="Durbin R."/>
            <person name="Waterston R.H."/>
        </authorList>
    </citation>
    <scope>NUCLEOTIDE SEQUENCE [LARGE SCALE GENOMIC DNA]</scope>
    <source>
        <strain evidence="2 3">AF16</strain>
    </source>
</reference>
<evidence type="ECO:0000313" key="4">
    <source>
        <dbReference type="WormBase" id="CBG01038"/>
    </source>
</evidence>
<protein>
    <submittedName>
        <fullName evidence="2">Protein CBR-NLP-11</fullName>
    </submittedName>
</protein>
<organism evidence="2 3">
    <name type="scientific">Caenorhabditis briggsae</name>
    <dbReference type="NCBI Taxonomy" id="6238"/>
    <lineage>
        <taxon>Eukaryota</taxon>
        <taxon>Metazoa</taxon>
        <taxon>Ecdysozoa</taxon>
        <taxon>Nematoda</taxon>
        <taxon>Chromadorea</taxon>
        <taxon>Rhabditida</taxon>
        <taxon>Rhabditina</taxon>
        <taxon>Rhabditomorpha</taxon>
        <taxon>Rhabditoidea</taxon>
        <taxon>Rhabditidae</taxon>
        <taxon>Peloderinae</taxon>
        <taxon>Caenorhabditis</taxon>
    </lineage>
</organism>
<keyword evidence="3" id="KW-1185">Reference proteome</keyword>
<dbReference type="Proteomes" id="UP000008549">
    <property type="component" value="Unassembled WGS sequence"/>
</dbReference>
<dbReference type="FunCoup" id="A8WP17">
    <property type="interactions" value="117"/>
</dbReference>
<keyword evidence="1" id="KW-0732">Signal</keyword>
<dbReference type="EMBL" id="HE600951">
    <property type="protein sequence ID" value="CAP22223.2"/>
    <property type="molecule type" value="Genomic_DNA"/>
</dbReference>
<dbReference type="WormBase" id="CBG01038">
    <property type="protein sequence ID" value="CBP43660"/>
    <property type="gene ID" value="WBGene00024331"/>
    <property type="gene designation" value="Cbr-nlp-11"/>
</dbReference>
<evidence type="ECO:0000313" key="2">
    <source>
        <dbReference type="EMBL" id="CAP22223.2"/>
    </source>
</evidence>
<name>A8WP17_CAEBR</name>